<comment type="similarity">
    <text evidence="1">Belongs to the asteroid family.</text>
</comment>
<dbReference type="InterPro" id="IPR029060">
    <property type="entry name" value="PIN-like_dom_sf"/>
</dbReference>
<dbReference type="SUPFAM" id="SSF88723">
    <property type="entry name" value="PIN domain-like"/>
    <property type="match status" value="1"/>
</dbReference>
<dbReference type="OrthoDB" id="5297549at2759"/>
<evidence type="ECO:0000256" key="2">
    <source>
        <dbReference type="SAM" id="MobiDB-lite"/>
    </source>
</evidence>
<dbReference type="Proteomes" id="UP000809789">
    <property type="component" value="Unassembled WGS sequence"/>
</dbReference>
<feature type="region of interest" description="Disordered" evidence="2">
    <location>
        <begin position="565"/>
        <end position="594"/>
    </location>
</feature>
<sequence>MGIPGLTRKAEEHAERVVFERDSHKGRQAILDGPALAYHVLNLCISQREQRKSPFDDVPTYEELARSTVQWLRLLSKYGFEIAAIVFDGYLPSWKKSERSSRGQQSLNRLVKFRASRKDHQLGRIGPPSVGCFNPSVALSETKLEQIAAPPCFINAVLDYLFNSDYGVVTKVVPGEADSYCAEIARCHEAAYIFTGDSDLLVQDLGNMGKVVIFKDVNFDTMANLWVELLVHHPSRLAELLQVPDLVATAYYVKQNFRRSLVEAAALAKMQHPTGLGYEEFRKLYTSHGESSTMMKYLQTTQYKDVVCFLEEQDPRVSELVLQLQIRPGNDTTVKSERSIYFFLPFLLEDPSKSSAFQHSSGLLKLCYSILKYIDKDLGYVTEYTRRGLAIQSAALMLYPTGQTDSEVRDTGNWLEDALATYEHLPVNSRWRMIAAAILLDHLAQSGKALPSRDDMIALVLNSSWPPWTWALLHAKAQMQGILFSLQLIKQIVTFAILVDTHINLVEDAISGLRQLDAILLSLPKTSDLLDWKDVTTTMSTLEIQTTVHMIEKLTTFPEDDVLDDGFEKQQGKGKKKKGKKQTKEQAKAAGTQPAILGKNQYSLLADL</sequence>
<feature type="domain" description="Asteroid" evidence="3">
    <location>
        <begin position="150"/>
        <end position="393"/>
    </location>
</feature>
<organism evidence="4 5">
    <name type="scientific">Elsinoe batatas</name>
    <dbReference type="NCBI Taxonomy" id="2601811"/>
    <lineage>
        <taxon>Eukaryota</taxon>
        <taxon>Fungi</taxon>
        <taxon>Dikarya</taxon>
        <taxon>Ascomycota</taxon>
        <taxon>Pezizomycotina</taxon>
        <taxon>Dothideomycetes</taxon>
        <taxon>Dothideomycetidae</taxon>
        <taxon>Myriangiales</taxon>
        <taxon>Elsinoaceae</taxon>
        <taxon>Elsinoe</taxon>
    </lineage>
</organism>
<name>A0A8K0L8T8_9PEZI</name>
<evidence type="ECO:0000313" key="5">
    <source>
        <dbReference type="Proteomes" id="UP000809789"/>
    </source>
</evidence>
<dbReference type="Gene3D" id="3.40.50.1010">
    <property type="entry name" value="5'-nuclease"/>
    <property type="match status" value="1"/>
</dbReference>
<dbReference type="EMBL" id="JAESVG020000001">
    <property type="protein sequence ID" value="KAG8631864.1"/>
    <property type="molecule type" value="Genomic_DNA"/>
</dbReference>
<evidence type="ECO:0000256" key="1">
    <source>
        <dbReference type="ARBA" id="ARBA00007398"/>
    </source>
</evidence>
<gene>
    <name evidence="4" type="ORF">KVT40_001004</name>
</gene>
<proteinExistence type="inferred from homology"/>
<dbReference type="PANTHER" id="PTHR15665">
    <property type="entry name" value="ASTEROID PROTEIN"/>
    <property type="match status" value="1"/>
</dbReference>
<dbReference type="InterPro" id="IPR039436">
    <property type="entry name" value="Asteroid_dom"/>
</dbReference>
<dbReference type="Pfam" id="PF12813">
    <property type="entry name" value="XPG_I_2"/>
    <property type="match status" value="1"/>
</dbReference>
<dbReference type="InterPro" id="IPR026832">
    <property type="entry name" value="Asteroid"/>
</dbReference>
<accession>A0A8K0L8T8</accession>
<evidence type="ECO:0000259" key="3">
    <source>
        <dbReference type="Pfam" id="PF12813"/>
    </source>
</evidence>
<feature type="compositionally biased region" description="Basic residues" evidence="2">
    <location>
        <begin position="572"/>
        <end position="581"/>
    </location>
</feature>
<protein>
    <recommendedName>
        <fullName evidence="3">Asteroid domain-containing protein</fullName>
    </recommendedName>
</protein>
<dbReference type="AlphaFoldDB" id="A0A8K0L8T8"/>
<keyword evidence="5" id="KW-1185">Reference proteome</keyword>
<comment type="caution">
    <text evidence="4">The sequence shown here is derived from an EMBL/GenBank/DDBJ whole genome shotgun (WGS) entry which is preliminary data.</text>
</comment>
<dbReference type="PANTHER" id="PTHR15665:SF1">
    <property type="entry name" value="PROTEIN ASTEROID HOMOLOG 1"/>
    <property type="match status" value="1"/>
</dbReference>
<reference evidence="4" key="1">
    <citation type="submission" date="2021-07" db="EMBL/GenBank/DDBJ databases">
        <title>Elsinoe batatas strain:CRI-CJ2 Genome sequencing and assembly.</title>
        <authorList>
            <person name="Huang L."/>
        </authorList>
    </citation>
    <scope>NUCLEOTIDE SEQUENCE</scope>
    <source>
        <strain evidence="4">CRI-CJ2</strain>
    </source>
</reference>
<evidence type="ECO:0000313" key="4">
    <source>
        <dbReference type="EMBL" id="KAG8631864.1"/>
    </source>
</evidence>